<organism evidence="2 3">
    <name type="scientific">Paenibacillus validus</name>
    <dbReference type="NCBI Taxonomy" id="44253"/>
    <lineage>
        <taxon>Bacteria</taxon>
        <taxon>Bacillati</taxon>
        <taxon>Bacillota</taxon>
        <taxon>Bacilli</taxon>
        <taxon>Bacillales</taxon>
        <taxon>Paenibacillaceae</taxon>
        <taxon>Paenibacillus</taxon>
    </lineage>
</organism>
<accession>A0A7X2ZBC3</accession>
<name>A0A7X2ZBC3_9BACL</name>
<dbReference type="EMBL" id="WNZX01000010">
    <property type="protein sequence ID" value="MUG71691.1"/>
    <property type="molecule type" value="Genomic_DNA"/>
</dbReference>
<proteinExistence type="predicted"/>
<feature type="compositionally biased region" description="Low complexity" evidence="1">
    <location>
        <begin position="62"/>
        <end position="75"/>
    </location>
</feature>
<dbReference type="Proteomes" id="UP000450917">
    <property type="component" value="Unassembled WGS sequence"/>
</dbReference>
<protein>
    <submittedName>
        <fullName evidence="2">Uncharacterized protein</fullName>
    </submittedName>
</protein>
<evidence type="ECO:0000313" key="2">
    <source>
        <dbReference type="EMBL" id="MUG71691.1"/>
    </source>
</evidence>
<dbReference type="RefSeq" id="WP_155614840.1">
    <property type="nucleotide sequence ID" value="NZ_WNZX01000010.1"/>
</dbReference>
<dbReference type="AlphaFoldDB" id="A0A7X2ZBC3"/>
<keyword evidence="3" id="KW-1185">Reference proteome</keyword>
<feature type="region of interest" description="Disordered" evidence="1">
    <location>
        <begin position="43"/>
        <end position="78"/>
    </location>
</feature>
<evidence type="ECO:0000256" key="1">
    <source>
        <dbReference type="SAM" id="MobiDB-lite"/>
    </source>
</evidence>
<comment type="caution">
    <text evidence="2">The sequence shown here is derived from an EMBL/GenBank/DDBJ whole genome shotgun (WGS) entry which is preliminary data.</text>
</comment>
<gene>
    <name evidence="2" type="ORF">GNP93_13520</name>
</gene>
<sequence length="126" mass="13209">MRLGAFLFGGLVGAAAAIYVANKTKPFAWSAWTGSDLASSFLNATGNQSGNSKKNTAEAQPSFKQASTTTASAAKSNKKETAIDEDLFKADGLNKVGDIVNQDPKLRAAVDEIMAGNSQNSEQRAH</sequence>
<evidence type="ECO:0000313" key="3">
    <source>
        <dbReference type="Proteomes" id="UP000450917"/>
    </source>
</evidence>
<feature type="compositionally biased region" description="Polar residues" evidence="1">
    <location>
        <begin position="43"/>
        <end position="59"/>
    </location>
</feature>
<reference evidence="2 3" key="1">
    <citation type="submission" date="2019-11" db="EMBL/GenBank/DDBJ databases">
        <title>Draft genome sequences of five Paenibacillus species of dairy origin.</title>
        <authorList>
            <person name="Olajide A.M."/>
            <person name="Chen S."/>
            <person name="Lapointe G."/>
        </authorList>
    </citation>
    <scope>NUCLEOTIDE SEQUENCE [LARGE SCALE GENOMIC DNA]</scope>
    <source>
        <strain evidence="2 3">2CS3</strain>
    </source>
</reference>